<evidence type="ECO:0000313" key="2">
    <source>
        <dbReference type="EMBL" id="SFV36844.1"/>
    </source>
</evidence>
<name>A0A1I7NQ85_9HYPH</name>
<organism evidence="2 3">
    <name type="scientific">Hyphomicrobium facile</name>
    <dbReference type="NCBI Taxonomy" id="51670"/>
    <lineage>
        <taxon>Bacteria</taxon>
        <taxon>Pseudomonadati</taxon>
        <taxon>Pseudomonadota</taxon>
        <taxon>Alphaproteobacteria</taxon>
        <taxon>Hyphomicrobiales</taxon>
        <taxon>Hyphomicrobiaceae</taxon>
        <taxon>Hyphomicrobium</taxon>
    </lineage>
</organism>
<protein>
    <submittedName>
        <fullName evidence="2">Glycosyltransferase involved in cell wall bisynthesis</fullName>
    </submittedName>
</protein>
<dbReference type="Proteomes" id="UP000199423">
    <property type="component" value="Unassembled WGS sequence"/>
</dbReference>
<sequence>MRILIATDAWKPQVNGVVRTYENLKRELEATGHTVTILSPLDFATLPCPGYREIRLALARRSSIALLLRDGGYDHVHIATEGPIGWATRAVCLRKGIRFTTSFHTRFAEYIETYTGLPAWISYAFQRRFHRPSIGTLVATPSLKADLSRRGFRRLMLWGRGVDTNQFKPRLEPRPACDGGTAAEKSEPTFLYVGRVSREKSVEAFLNLDLPGRKVVVGDGPILESLRRQYSDVIFKGAKTGDELAREYAAADVFVFPSRTDTFGLVLLEAMASGLGIAAYPVTGPIDVVTLGVTGYLDEDLKSAALACLKLDRDQIRVQAMQRDWARVANIFLANVHQARRATGLGRRLFRARDGVPHIKPSARPAS</sequence>
<gene>
    <name evidence="2" type="ORF">SAMN04488557_2828</name>
</gene>
<dbReference type="Gene3D" id="3.40.50.2000">
    <property type="entry name" value="Glycogen Phosphorylase B"/>
    <property type="match status" value="2"/>
</dbReference>
<feature type="domain" description="Glycosyltransferase subfamily 4-like N-terminal" evidence="1">
    <location>
        <begin position="14"/>
        <end position="165"/>
    </location>
</feature>
<dbReference type="Pfam" id="PF13692">
    <property type="entry name" value="Glyco_trans_1_4"/>
    <property type="match status" value="1"/>
</dbReference>
<dbReference type="AlphaFoldDB" id="A0A1I7NQ85"/>
<keyword evidence="2" id="KW-0808">Transferase</keyword>
<dbReference type="InterPro" id="IPR028098">
    <property type="entry name" value="Glyco_trans_4-like_N"/>
</dbReference>
<dbReference type="RefSeq" id="WP_092868388.1">
    <property type="nucleotide sequence ID" value="NZ_FPCH01000003.1"/>
</dbReference>
<dbReference type="GO" id="GO:0016757">
    <property type="term" value="F:glycosyltransferase activity"/>
    <property type="evidence" value="ECO:0007669"/>
    <property type="project" value="TreeGrafter"/>
</dbReference>
<dbReference type="Pfam" id="PF13439">
    <property type="entry name" value="Glyco_transf_4"/>
    <property type="match status" value="1"/>
</dbReference>
<evidence type="ECO:0000259" key="1">
    <source>
        <dbReference type="Pfam" id="PF13439"/>
    </source>
</evidence>
<dbReference type="STRING" id="51670.SAMN04488557_2828"/>
<evidence type="ECO:0000313" key="3">
    <source>
        <dbReference type="Proteomes" id="UP000199423"/>
    </source>
</evidence>
<dbReference type="InterPro" id="IPR050194">
    <property type="entry name" value="Glycosyltransferase_grp1"/>
</dbReference>
<dbReference type="CDD" id="cd03814">
    <property type="entry name" value="GT4-like"/>
    <property type="match status" value="1"/>
</dbReference>
<accession>A0A1I7NQ85</accession>
<dbReference type="PANTHER" id="PTHR45947:SF3">
    <property type="entry name" value="SULFOQUINOVOSYL TRANSFERASE SQD2"/>
    <property type="match status" value="1"/>
</dbReference>
<dbReference type="EMBL" id="FPCH01000003">
    <property type="protein sequence ID" value="SFV36844.1"/>
    <property type="molecule type" value="Genomic_DNA"/>
</dbReference>
<dbReference type="SUPFAM" id="SSF53756">
    <property type="entry name" value="UDP-Glycosyltransferase/glycogen phosphorylase"/>
    <property type="match status" value="1"/>
</dbReference>
<reference evidence="3" key="1">
    <citation type="submission" date="2016-10" db="EMBL/GenBank/DDBJ databases">
        <authorList>
            <person name="Varghese N."/>
            <person name="Submissions S."/>
        </authorList>
    </citation>
    <scope>NUCLEOTIDE SEQUENCE [LARGE SCALE GENOMIC DNA]</scope>
    <source>
        <strain evidence="3">DSM 1565</strain>
    </source>
</reference>
<keyword evidence="3" id="KW-1185">Reference proteome</keyword>
<dbReference type="PANTHER" id="PTHR45947">
    <property type="entry name" value="SULFOQUINOVOSYL TRANSFERASE SQD2"/>
    <property type="match status" value="1"/>
</dbReference>
<proteinExistence type="predicted"/>
<dbReference type="OrthoDB" id="9802525at2"/>